<dbReference type="GO" id="GO:0071770">
    <property type="term" value="P:DIM/DIP cell wall layer assembly"/>
    <property type="evidence" value="ECO:0007669"/>
    <property type="project" value="TreeGrafter"/>
</dbReference>
<dbReference type="SUPFAM" id="SSF51735">
    <property type="entry name" value="NAD(P)-binding Rossmann-fold domains"/>
    <property type="match status" value="1"/>
</dbReference>
<name>A0A4Y5R117_STRMG</name>
<dbReference type="GO" id="GO:0006633">
    <property type="term" value="P:fatty acid biosynthetic process"/>
    <property type="evidence" value="ECO:0007669"/>
    <property type="project" value="TreeGrafter"/>
</dbReference>
<dbReference type="InterPro" id="IPR057326">
    <property type="entry name" value="KR_dom"/>
</dbReference>
<evidence type="ECO:0000256" key="5">
    <source>
        <dbReference type="ARBA" id="ARBA00022679"/>
    </source>
</evidence>
<dbReference type="SUPFAM" id="SSF47336">
    <property type="entry name" value="ACP-like"/>
    <property type="match status" value="2"/>
</dbReference>
<feature type="domain" description="PKS/mFAS DH" evidence="9">
    <location>
        <begin position="1"/>
        <end position="287"/>
    </location>
</feature>
<dbReference type="InterPro" id="IPR013968">
    <property type="entry name" value="PKS_KR"/>
</dbReference>
<dbReference type="CDD" id="cd08953">
    <property type="entry name" value="KR_2_SDR_x"/>
    <property type="match status" value="1"/>
</dbReference>
<evidence type="ECO:0000256" key="1">
    <source>
        <dbReference type="ARBA" id="ARBA00003299"/>
    </source>
</evidence>
<dbReference type="GO" id="GO:0016787">
    <property type="term" value="F:hydrolase activity"/>
    <property type="evidence" value="ECO:0007669"/>
    <property type="project" value="UniProtKB-KW"/>
</dbReference>
<dbReference type="SMART" id="SM00823">
    <property type="entry name" value="PKS_PP"/>
    <property type="match status" value="2"/>
</dbReference>
<dbReference type="InterPro" id="IPR020806">
    <property type="entry name" value="PKS_PP-bd"/>
</dbReference>
<keyword evidence="10" id="KW-0378">Hydrolase</keyword>
<dbReference type="InterPro" id="IPR009081">
    <property type="entry name" value="PP-bd_ACP"/>
</dbReference>
<dbReference type="PROSITE" id="PS52019">
    <property type="entry name" value="PKS_MFAS_DH"/>
    <property type="match status" value="1"/>
</dbReference>
<keyword evidence="4" id="KW-0597">Phosphoprotein</keyword>
<keyword evidence="5" id="KW-0808">Transferase</keyword>
<dbReference type="CDD" id="cd02440">
    <property type="entry name" value="AdoMet_MTases"/>
    <property type="match status" value="1"/>
</dbReference>
<dbReference type="InterPro" id="IPR029063">
    <property type="entry name" value="SAM-dependent_MTases_sf"/>
</dbReference>
<feature type="domain" description="Carrier" evidence="8">
    <location>
        <begin position="420"/>
        <end position="497"/>
    </location>
</feature>
<keyword evidence="6" id="KW-0511">Multifunctional enzyme</keyword>
<keyword evidence="3" id="KW-0596">Phosphopantetheine</keyword>
<feature type="active site" description="Proton acceptor; for dehydratase activity" evidence="7">
    <location>
        <position position="22"/>
    </location>
</feature>
<feature type="domain" description="Carrier" evidence="8">
    <location>
        <begin position="319"/>
        <end position="393"/>
    </location>
</feature>
<dbReference type="InterPro" id="IPR049551">
    <property type="entry name" value="PKS_DH_C"/>
</dbReference>
<dbReference type="GO" id="GO:0005737">
    <property type="term" value="C:cytoplasm"/>
    <property type="evidence" value="ECO:0007669"/>
    <property type="project" value="TreeGrafter"/>
</dbReference>
<dbReference type="UniPathway" id="UPA01003"/>
<dbReference type="Gene3D" id="3.40.50.720">
    <property type="entry name" value="NAD(P)-binding Rossmann-like Domain"/>
    <property type="match status" value="1"/>
</dbReference>
<dbReference type="Pfam" id="PF08659">
    <property type="entry name" value="KR"/>
    <property type="match status" value="1"/>
</dbReference>
<dbReference type="GO" id="GO:0004312">
    <property type="term" value="F:fatty acid synthase activity"/>
    <property type="evidence" value="ECO:0007669"/>
    <property type="project" value="TreeGrafter"/>
</dbReference>
<accession>A0A4Y5R117</accession>
<dbReference type="InterPro" id="IPR006162">
    <property type="entry name" value="Ppantetheine_attach_site"/>
</dbReference>
<dbReference type="Gene3D" id="1.10.1200.10">
    <property type="entry name" value="ACP-like"/>
    <property type="match status" value="2"/>
</dbReference>
<dbReference type="GO" id="GO:0005886">
    <property type="term" value="C:plasma membrane"/>
    <property type="evidence" value="ECO:0007669"/>
    <property type="project" value="TreeGrafter"/>
</dbReference>
<dbReference type="SUPFAM" id="SSF53474">
    <property type="entry name" value="alpha/beta-Hydrolases"/>
    <property type="match status" value="1"/>
</dbReference>
<comment type="pathway">
    <text evidence="2">Antibiotic biosynthesis; bacillaene biosynthesis.</text>
</comment>
<dbReference type="PROSITE" id="PS00012">
    <property type="entry name" value="PHOSPHOPANTETHEINE"/>
    <property type="match status" value="1"/>
</dbReference>
<evidence type="ECO:0000256" key="7">
    <source>
        <dbReference type="PROSITE-ProRule" id="PRU01363"/>
    </source>
</evidence>
<comment type="function">
    <text evidence="1">Involved in some intermediate steps for the synthesis of the antibiotic polyketide bacillaene which is involved in secondary metabolism.</text>
</comment>
<dbReference type="InterPro" id="IPR036736">
    <property type="entry name" value="ACP-like_sf"/>
</dbReference>
<evidence type="ECO:0000256" key="6">
    <source>
        <dbReference type="ARBA" id="ARBA00023268"/>
    </source>
</evidence>
<evidence type="ECO:0000256" key="3">
    <source>
        <dbReference type="ARBA" id="ARBA00022450"/>
    </source>
</evidence>
<dbReference type="SMART" id="SM01294">
    <property type="entry name" value="PKS_PP_betabranch"/>
    <property type="match status" value="2"/>
</dbReference>
<organism evidence="10">
    <name type="scientific">Streptococcus mutans</name>
    <dbReference type="NCBI Taxonomy" id="1309"/>
    <lineage>
        <taxon>Bacteria</taxon>
        <taxon>Bacillati</taxon>
        <taxon>Bacillota</taxon>
        <taxon>Bacilli</taxon>
        <taxon>Lactobacillales</taxon>
        <taxon>Streptococcaceae</taxon>
        <taxon>Streptococcus</taxon>
    </lineage>
</organism>
<dbReference type="Gene3D" id="3.10.129.110">
    <property type="entry name" value="Polyketide synthase dehydratase"/>
    <property type="match status" value="1"/>
</dbReference>
<dbReference type="SUPFAM" id="SSF53335">
    <property type="entry name" value="S-adenosyl-L-methionine-dependent methyltransferases"/>
    <property type="match status" value="1"/>
</dbReference>
<protein>
    <submittedName>
        <fullName evidence="10">Alpha/beta fold hydrolase</fullName>
    </submittedName>
</protein>
<dbReference type="GO" id="GO:0031177">
    <property type="term" value="F:phosphopantetheine binding"/>
    <property type="evidence" value="ECO:0007669"/>
    <property type="project" value="InterPro"/>
</dbReference>
<dbReference type="InterPro" id="IPR000073">
    <property type="entry name" value="AB_hydrolase_1"/>
</dbReference>
<sequence length="1701" mass="196755">MFKDRYKFSLIVSNEDYIVRDHRLHGVCAVPGVTFLDVIIRFAKMKGFNPANVEVRKLLFLQPIVTSEEYDKKVFINLERGDHQDYWEFTIKSQKYKDGKIIDEKIFNNAKGEMHLCKDGLSNKININSLKAQAEKVYDMDDAYAFSRKGELFHYKFMKLLGNVYVSKDYLLGELHLSKLAEKYLDNFYLHPAYLDGCLSVTSILVSEHPEIQSEEAKPFIPIFVDSFKASARFKKKIYVYVKMNEISVAHSKDIMYINLEIYDENGKQLAFYNRFAAKRVRNDNIKKLRDEVPFEQGEKSSKQINSSQKQEGVFKLRGYIENELRQFIALTINKLPNEVDINANFYNLGMDSTQLMQIVNKLENKHNIVLYPTLLFEYPSIYKLAKYLEAEYKETYQNIYSNVQMRPEENSEKVKVYGTDKNEVVRELLRIIGSYCNMDIKESDINKGFYDIGLDSSVLLELSKNIEMIFNIAMYPTIMFEYNTISKLADYLKNQNIEIVKVKTKEKIKKKNTAIESSTETNKKTNIDFCYRTEWEENPIVEQKVKTSPNILIIYTKESTQLVEVFCQYYNNKVIQKIELESEDNVEESLKKYNISLDIYYIAVAQLNVHDQDELDEINRSEDQGVLTLFRLIKEISVLNKQLRVNSIKIITNNIFKITKNENVSPNYSAILGFYKSMMKEYPNISMNYFDIDLAEIRLGYSHIVNNIIKPIEHNQTDGKGNEVAIRKGKQYVKKLKYVNLPKIEKNPFREKGTYVILGGAGGIGTELAKYISKNSHGNIALIGRREYNQSIEEKIKAINSLGGRAIYLQADITEEAQFVKTVKEINDIFGEIHGAIHSAIVLQDHTIATMQEEDLKAVLAPKVQGSVIFYHAMKNQPLDFMLFFSSTQSYIGNIGQANYAAACTFKDSYAQYIENREDFKVHVINWGYWGSVGIVSTKEYNEQLKKVGSKSIEPLEGMEIIVRVLGNNVNNVIAMKVEDYILDGIGITKKEKDKLYPVSIPSVENDIISDTIKEVEDFKIIADEKSFEEFIKFGRMLLLSKFQKMGVFVKKEEIWSYTELKYRLGIVSKYEKMLHALLNIMKLAGFIQIKDDKIQVTDKIENEDTLTYISNVEKIKDKLMYRYPDIADHINLIWVCVNAYDKVLSGKENYLSVMFPKGSMKLVEKIYGGNELTNYFNRLVAKTLKFYLVHRLATESDGYVNILELGAGTGGTSKFVLKEIEQYAKNIMYMYTDKSIQFCLESQQHFSSQYPFVKFNSLDIEKNPLKQGYKEGGYDFIFASNVLHATKSIITTVVNAKKLLKKRGILVINETTEFQDFTTLTFGITDGWWRFEDGKLRISDSPLLSLESWEKVLIEAGFVNVKYIGLPSKEERKSGQHVIIAESNGYNRYKPINVIQSEDDNSDENKETWIELINVYQNSEDERFTYFWKNYKDNKYNSLKTERIQFRKKYRNLNKNEIMHMLVDIEENTKIEVVVAGKGKPILLISGFGFSAFQWKEQFNYLSEEYMLININYPGMGLSDSISDFTYEGISKVFIEVLNLLGIQSEISVVGSSWGGIIAQTIAKEYSDKVKKLILVGAFSEYMQSRENSLRDSLKKDFTNIGEIERYEKLQLNQYMDMDISTKYNIFSKNNFSTENISPYVTVPTTMIKGTEDLVVSKENSQRLLELLPNAELFNIKNAGHLPNYTNFEEFNDFLKKIC</sequence>
<dbReference type="EMBL" id="MK144294">
    <property type="protein sequence ID" value="QCY50753.1"/>
    <property type="molecule type" value="Genomic_DNA"/>
</dbReference>
<dbReference type="InterPro" id="IPR049900">
    <property type="entry name" value="PKS_mFAS_DH"/>
</dbReference>
<dbReference type="Pfam" id="PF08242">
    <property type="entry name" value="Methyltransf_12"/>
    <property type="match status" value="1"/>
</dbReference>
<dbReference type="PANTHER" id="PTHR43775:SF37">
    <property type="entry name" value="SI:DKEY-61P9.11"/>
    <property type="match status" value="1"/>
</dbReference>
<dbReference type="InterPro" id="IPR029058">
    <property type="entry name" value="AB_hydrolase_fold"/>
</dbReference>
<evidence type="ECO:0000313" key="10">
    <source>
        <dbReference type="EMBL" id="QCY50753.1"/>
    </source>
</evidence>
<feature type="region of interest" description="N-terminal hotdog fold" evidence="7">
    <location>
        <begin position="1"/>
        <end position="121"/>
    </location>
</feature>
<dbReference type="InterPro" id="IPR036291">
    <property type="entry name" value="NAD(P)-bd_dom_sf"/>
</dbReference>
<evidence type="ECO:0000256" key="4">
    <source>
        <dbReference type="ARBA" id="ARBA00022553"/>
    </source>
</evidence>
<dbReference type="Pfam" id="PF21089">
    <property type="entry name" value="PKS_DH_N"/>
    <property type="match status" value="1"/>
</dbReference>
<dbReference type="Pfam" id="PF00561">
    <property type="entry name" value="Abhydrolase_1"/>
    <property type="match status" value="1"/>
</dbReference>
<dbReference type="InterPro" id="IPR013217">
    <property type="entry name" value="Methyltransf_12"/>
</dbReference>
<feature type="active site" description="Proton donor; for dehydratase activity" evidence="7">
    <location>
        <position position="196"/>
    </location>
</feature>
<dbReference type="PANTHER" id="PTHR43775">
    <property type="entry name" value="FATTY ACID SYNTHASE"/>
    <property type="match status" value="1"/>
</dbReference>
<feature type="region of interest" description="C-terminal hotdog fold" evidence="7">
    <location>
        <begin position="135"/>
        <end position="287"/>
    </location>
</feature>
<dbReference type="PROSITE" id="PS50075">
    <property type="entry name" value="CARRIER"/>
    <property type="match status" value="2"/>
</dbReference>
<dbReference type="Pfam" id="PF14765">
    <property type="entry name" value="PS-DH"/>
    <property type="match status" value="1"/>
</dbReference>
<reference evidence="10" key="1">
    <citation type="submission" date="2018-11" db="EMBL/GenBank/DDBJ databases">
        <authorList>
            <person name="Xie Z."/>
            <person name="Hao T."/>
            <person name="Chen Y."/>
        </authorList>
    </citation>
    <scope>NUCLEOTIDE SEQUENCE</scope>
    <source>
        <strain evidence="10">MT4653</strain>
    </source>
</reference>
<dbReference type="Gene3D" id="3.40.50.1820">
    <property type="entry name" value="alpha/beta hydrolase"/>
    <property type="match status" value="1"/>
</dbReference>
<dbReference type="InterPro" id="IPR049552">
    <property type="entry name" value="PKS_DH_N"/>
</dbReference>
<dbReference type="SMART" id="SM00822">
    <property type="entry name" value="PKS_KR"/>
    <property type="match status" value="1"/>
</dbReference>
<dbReference type="Pfam" id="PF00550">
    <property type="entry name" value="PP-binding"/>
    <property type="match status" value="2"/>
</dbReference>
<proteinExistence type="predicted"/>
<dbReference type="Gene3D" id="3.40.50.150">
    <property type="entry name" value="Vaccinia Virus protein VP39"/>
    <property type="match status" value="1"/>
</dbReference>
<dbReference type="InterPro" id="IPR050091">
    <property type="entry name" value="PKS_NRPS_Biosynth_Enz"/>
</dbReference>
<evidence type="ECO:0000259" key="8">
    <source>
        <dbReference type="PROSITE" id="PS50075"/>
    </source>
</evidence>
<dbReference type="InterPro" id="IPR042104">
    <property type="entry name" value="PKS_dehydratase_sf"/>
</dbReference>
<evidence type="ECO:0000259" key="9">
    <source>
        <dbReference type="PROSITE" id="PS52019"/>
    </source>
</evidence>
<evidence type="ECO:0000256" key="2">
    <source>
        <dbReference type="ARBA" id="ARBA00004789"/>
    </source>
</evidence>